<dbReference type="InterPro" id="IPR035974">
    <property type="entry name" value="Rap/Ran-GAP_sf"/>
</dbReference>
<feature type="domain" description="Rap-GAP" evidence="2">
    <location>
        <begin position="274"/>
        <end position="340"/>
    </location>
</feature>
<proteinExistence type="predicted"/>
<evidence type="ECO:0000313" key="3">
    <source>
        <dbReference type="EMBL" id="NDJ92288.1"/>
    </source>
</evidence>
<dbReference type="PROSITE" id="PS50085">
    <property type="entry name" value="RAPGAP"/>
    <property type="match status" value="1"/>
</dbReference>
<evidence type="ECO:0000259" key="2">
    <source>
        <dbReference type="PROSITE" id="PS50085"/>
    </source>
</evidence>
<accession>A0A6G3ME23</accession>
<keyword evidence="1" id="KW-0343">GTPase activation</keyword>
<protein>
    <submittedName>
        <fullName evidence="3">Ral GTPase-activating protein subunit beta (Trinotate prediction)</fullName>
    </submittedName>
</protein>
<reference evidence="3" key="1">
    <citation type="submission" date="2018-11" db="EMBL/GenBank/DDBJ databases">
        <title>Henneguya salminicola genome and transcriptome.</title>
        <authorList>
            <person name="Yahalomi D."/>
            <person name="Atkinson S.D."/>
            <person name="Neuhof M."/>
            <person name="Chang E.S."/>
            <person name="Philippe H."/>
            <person name="Cartwright P."/>
            <person name="Bartholomew J.L."/>
            <person name="Huchon D."/>
        </authorList>
    </citation>
    <scope>NUCLEOTIDE SEQUENCE</scope>
    <source>
        <strain evidence="3">Hz1</strain>
        <tissue evidence="3">Whole</tissue>
    </source>
</reference>
<name>A0A6G3ME23_HENSL</name>
<dbReference type="PANTHER" id="PTHR21344:SF1">
    <property type="entry name" value="RAL GTPASE-ACTIVATING PROTEIN SUBUNIT BETA"/>
    <property type="match status" value="1"/>
</dbReference>
<dbReference type="EMBL" id="GHBP01000402">
    <property type="protein sequence ID" value="NDJ92288.1"/>
    <property type="molecule type" value="Transcribed_RNA"/>
</dbReference>
<dbReference type="GO" id="GO:0051056">
    <property type="term" value="P:regulation of small GTPase mediated signal transduction"/>
    <property type="evidence" value="ECO:0007669"/>
    <property type="project" value="InterPro"/>
</dbReference>
<dbReference type="InterPro" id="IPR039930">
    <property type="entry name" value="RALGAPB"/>
</dbReference>
<dbReference type="PANTHER" id="PTHR21344">
    <property type="entry name" value="RAL GTPASE-ACTIVATING PROTEIN SUBUNIT BETA"/>
    <property type="match status" value="1"/>
</dbReference>
<organism evidence="3">
    <name type="scientific">Henneguya salminicola</name>
    <name type="common">Myxosporean</name>
    <dbReference type="NCBI Taxonomy" id="69463"/>
    <lineage>
        <taxon>Eukaryota</taxon>
        <taxon>Metazoa</taxon>
        <taxon>Cnidaria</taxon>
        <taxon>Myxozoa</taxon>
        <taxon>Myxosporea</taxon>
        <taxon>Bivalvulida</taxon>
        <taxon>Platysporina</taxon>
        <taxon>Myxobolidae</taxon>
        <taxon>Henneguya</taxon>
    </lineage>
</organism>
<dbReference type="AlphaFoldDB" id="A0A6G3ME23"/>
<evidence type="ECO:0000256" key="1">
    <source>
        <dbReference type="ARBA" id="ARBA00022468"/>
    </source>
</evidence>
<dbReference type="GO" id="GO:0005096">
    <property type="term" value="F:GTPase activator activity"/>
    <property type="evidence" value="ECO:0007669"/>
    <property type="project" value="UniProtKB-KW"/>
</dbReference>
<dbReference type="InterPro" id="IPR000331">
    <property type="entry name" value="Rap/Ran_GAP_dom"/>
</dbReference>
<sequence length="340" mass="39426">MCMENILQVIELGLSGNKSDNNSDSLKEYKTQKPISGRVCDIAEYLMFVILEHWPSIHLDNKFLPSTIVEQDIDNLNCTYFILDNKAIISCINISNKDKVPSCLVFIRGIMGKHVYQFELKSTLNSDSFDNQNNERKLMNMEEFALETIILKNPNTFETVSNIWKPCQADNSILTFSKYMLNKENELSFLLEQYDAELSNETKSIELYKKTLINSREHALRNVSSPIFKGSYDTYRMLLNNLMMIRMDVEKVNNLEFPYNFCKVPTTQEFIFDLACYDCISIRNTEFAYLFVVNCFNNSVEDILSHEDSLNTNLYNEFIRDLGEEVVVKSHNGYLGPFNS</sequence>
<dbReference type="SUPFAM" id="SSF111347">
    <property type="entry name" value="Rap/Ran-GAP"/>
    <property type="match status" value="1"/>
</dbReference>